<accession>A0ACC1KAU7</accession>
<sequence length="320" mass="34515">KYVDLLASAVKGGVTNEDSVEVNDTGIRRKVPYVESGEWFARTVHVKGLPYGEEPAGDAAGLTAFFAQHGEVTLLRLRRNPRTKAFKGNALVEFATVEQAEEVAQMTDLEYSGRPLTVVSLSAYHDVKKAAGEYMHPELRKPGETYPTFEEWCAANGRELPSANGKPRKSKKGKEVEKVETPPPPPKEIVVVPGVLVKFTGVEGEIGVTELKQALSVAGAVKYVDILPGASEGIVRFKEPVATQAIEAHADGLAVEGSEVVLKLGAVGKDEEDAFYERAKEASEIATARKANNPNNKKGKRAGGNANRVEGAPRSKRPRM</sequence>
<evidence type="ECO:0000313" key="2">
    <source>
        <dbReference type="Proteomes" id="UP001140066"/>
    </source>
</evidence>
<keyword evidence="2" id="KW-1185">Reference proteome</keyword>
<evidence type="ECO:0000313" key="1">
    <source>
        <dbReference type="EMBL" id="KAJ2779187.1"/>
    </source>
</evidence>
<name>A0ACC1KAU7_9FUNG</name>
<comment type="caution">
    <text evidence="1">The sequence shown here is derived from an EMBL/GenBank/DDBJ whole genome shotgun (WGS) entry which is preliminary data.</text>
</comment>
<reference evidence="1" key="1">
    <citation type="submission" date="2022-07" db="EMBL/GenBank/DDBJ databases">
        <title>Phylogenomic reconstructions and comparative analyses of Kickxellomycotina fungi.</title>
        <authorList>
            <person name="Reynolds N.K."/>
            <person name="Stajich J.E."/>
            <person name="Barry K."/>
            <person name="Grigoriev I.V."/>
            <person name="Crous P."/>
            <person name="Smith M.E."/>
        </authorList>
    </citation>
    <scope>NUCLEOTIDE SEQUENCE</scope>
    <source>
        <strain evidence="1">BCRC 34191</strain>
    </source>
</reference>
<protein>
    <submittedName>
        <fullName evidence="1">Uncharacterized protein</fullName>
    </submittedName>
</protein>
<dbReference type="EMBL" id="JANBUK010001605">
    <property type="protein sequence ID" value="KAJ2779187.1"/>
    <property type="molecule type" value="Genomic_DNA"/>
</dbReference>
<feature type="non-terminal residue" evidence="1">
    <location>
        <position position="1"/>
    </location>
</feature>
<gene>
    <name evidence="1" type="ORF">GGI18_003961</name>
</gene>
<organism evidence="1 2">
    <name type="scientific">Coemansia linderi</name>
    <dbReference type="NCBI Taxonomy" id="2663919"/>
    <lineage>
        <taxon>Eukaryota</taxon>
        <taxon>Fungi</taxon>
        <taxon>Fungi incertae sedis</taxon>
        <taxon>Zoopagomycota</taxon>
        <taxon>Kickxellomycotina</taxon>
        <taxon>Kickxellomycetes</taxon>
        <taxon>Kickxellales</taxon>
        <taxon>Kickxellaceae</taxon>
        <taxon>Coemansia</taxon>
    </lineage>
</organism>
<proteinExistence type="predicted"/>
<dbReference type="Proteomes" id="UP001140066">
    <property type="component" value="Unassembled WGS sequence"/>
</dbReference>